<keyword evidence="2" id="KW-1133">Transmembrane helix</keyword>
<evidence type="ECO:0000313" key="4">
    <source>
        <dbReference type="Proteomes" id="UP000216725"/>
    </source>
</evidence>
<feature type="transmembrane region" description="Helical" evidence="2">
    <location>
        <begin position="55"/>
        <end position="73"/>
    </location>
</feature>
<evidence type="ECO:0000256" key="1">
    <source>
        <dbReference type="SAM" id="MobiDB-lite"/>
    </source>
</evidence>
<dbReference type="Proteomes" id="UP000216725">
    <property type="component" value="Unassembled WGS sequence"/>
</dbReference>
<dbReference type="AlphaFoldDB" id="A0A261EY17"/>
<sequence>MAAEGTGGIPDDATEDVPPSESRDGDAMQAAPAPTPEQRHAWGVENFRNQSASSFVNVCIFLVVVLAVASVFFPDGKSGVVDSVVDMLKVVTTTSLGYLFGKSR</sequence>
<organism evidence="3 4">
    <name type="scientific">Pseudoscardovia radai</name>
    <dbReference type="NCBI Taxonomy" id="987066"/>
    <lineage>
        <taxon>Bacteria</taxon>
        <taxon>Bacillati</taxon>
        <taxon>Actinomycetota</taxon>
        <taxon>Actinomycetes</taxon>
        <taxon>Bifidobacteriales</taxon>
        <taxon>Bifidobacteriaceae</taxon>
        <taxon>Pseudoscardovia</taxon>
    </lineage>
</organism>
<comment type="caution">
    <text evidence="3">The sequence shown here is derived from an EMBL/GenBank/DDBJ whole genome shotgun (WGS) entry which is preliminary data.</text>
</comment>
<name>A0A261EY17_9BIFI</name>
<gene>
    <name evidence="3" type="ORF">PSRA_0813</name>
</gene>
<feature type="region of interest" description="Disordered" evidence="1">
    <location>
        <begin position="1"/>
        <end position="41"/>
    </location>
</feature>
<accession>A0A261EY17</accession>
<keyword evidence="4" id="KW-1185">Reference proteome</keyword>
<evidence type="ECO:0000313" key="3">
    <source>
        <dbReference type="EMBL" id="OZG51733.1"/>
    </source>
</evidence>
<proteinExistence type="predicted"/>
<reference evidence="3 4" key="1">
    <citation type="journal article" date="2017" name="BMC Genomics">
        <title>Comparative genomic and phylogenomic analyses of the Bifidobacteriaceae family.</title>
        <authorList>
            <person name="Lugli G.A."/>
            <person name="Milani C."/>
            <person name="Turroni F."/>
            <person name="Duranti S."/>
            <person name="Mancabelli L."/>
            <person name="Mangifesta M."/>
            <person name="Ferrario C."/>
            <person name="Modesto M."/>
            <person name="Mattarelli P."/>
            <person name="Jiri K."/>
            <person name="van Sinderen D."/>
            <person name="Ventura M."/>
        </authorList>
    </citation>
    <scope>NUCLEOTIDE SEQUENCE [LARGE SCALE GENOMIC DNA]</scope>
    <source>
        <strain evidence="3 4">DSM 24742</strain>
    </source>
</reference>
<keyword evidence="2" id="KW-0472">Membrane</keyword>
<evidence type="ECO:0000256" key="2">
    <source>
        <dbReference type="SAM" id="Phobius"/>
    </source>
</evidence>
<dbReference type="RefSeq" id="WP_094660642.1">
    <property type="nucleotide sequence ID" value="NZ_MWWR01000006.1"/>
</dbReference>
<protein>
    <submittedName>
        <fullName evidence="3">Uncharacterized protein</fullName>
    </submittedName>
</protein>
<keyword evidence="2" id="KW-0812">Transmembrane</keyword>
<dbReference type="EMBL" id="MWWR01000006">
    <property type="protein sequence ID" value="OZG51733.1"/>
    <property type="molecule type" value="Genomic_DNA"/>
</dbReference>